<dbReference type="InterPro" id="IPR023393">
    <property type="entry name" value="START-like_dom_sf"/>
</dbReference>
<dbReference type="Proteomes" id="UP000185597">
    <property type="component" value="Unassembled WGS sequence"/>
</dbReference>
<reference evidence="1" key="2">
    <citation type="submission" date="2020-09" db="EMBL/GenBank/DDBJ databases">
        <title>Characterization of IncC plasmids in Enterobacterales of food-producing animals originating from China.</title>
        <authorList>
            <person name="Zhang Y."/>
            <person name="Lei C.-W."/>
        </authorList>
    </citation>
    <scope>NUCLEOTIDE SEQUENCE</scope>
    <source>
        <strain evidence="1">CC1</strain>
    </source>
</reference>
<evidence type="ECO:0000313" key="1">
    <source>
        <dbReference type="EMBL" id="MBD3124968.1"/>
    </source>
</evidence>
<dbReference type="InterPro" id="IPR019587">
    <property type="entry name" value="Polyketide_cyclase/dehydratase"/>
</dbReference>
<dbReference type="CDD" id="cd07824">
    <property type="entry name" value="SRPBCC_6"/>
    <property type="match status" value="1"/>
</dbReference>
<dbReference type="Proteomes" id="UP000605024">
    <property type="component" value="Unassembled WGS sequence"/>
</dbReference>
<organism evidence="1 4">
    <name type="scientific">Citrobacter braakii</name>
    <dbReference type="NCBI Taxonomy" id="57706"/>
    <lineage>
        <taxon>Bacteria</taxon>
        <taxon>Pseudomonadati</taxon>
        <taxon>Pseudomonadota</taxon>
        <taxon>Gammaproteobacteria</taxon>
        <taxon>Enterobacterales</taxon>
        <taxon>Enterobacteriaceae</taxon>
        <taxon>Citrobacter</taxon>
        <taxon>Citrobacter freundii complex</taxon>
    </lineage>
</organism>
<proteinExistence type="predicted"/>
<evidence type="ECO:0000313" key="4">
    <source>
        <dbReference type="Proteomes" id="UP000605024"/>
    </source>
</evidence>
<name>A0A1R0FPM8_CITBR</name>
<dbReference type="AlphaFoldDB" id="A0A1R0FPM8"/>
<protein>
    <submittedName>
        <fullName evidence="2">Polyketide cyclase</fullName>
    </submittedName>
    <submittedName>
        <fullName evidence="1">SRPBCC family protein</fullName>
    </submittedName>
</protein>
<dbReference type="EMBL" id="JACXSK010000015">
    <property type="protein sequence ID" value="MBD3124968.1"/>
    <property type="molecule type" value="Genomic_DNA"/>
</dbReference>
<dbReference type="OrthoDB" id="5402478at2"/>
<comment type="caution">
    <text evidence="1">The sequence shown here is derived from an EMBL/GenBank/DDBJ whole genome shotgun (WGS) entry which is preliminary data.</text>
</comment>
<dbReference type="SUPFAM" id="SSF55961">
    <property type="entry name" value="Bet v1-like"/>
    <property type="match status" value="1"/>
</dbReference>
<dbReference type="RefSeq" id="WP_075849189.1">
    <property type="nucleotide sequence ID" value="NZ_CP099374.1"/>
</dbReference>
<accession>A0A1R0FPM8</accession>
<evidence type="ECO:0000313" key="3">
    <source>
        <dbReference type="Proteomes" id="UP000185597"/>
    </source>
</evidence>
<evidence type="ECO:0000313" key="2">
    <source>
        <dbReference type="EMBL" id="OLY66622.1"/>
    </source>
</evidence>
<sequence>MTDYQFSTVWRVEASIQEVWDVFSHPDSWPEWWGSLERIVEIRKGDLRGIGALHRYTWKGALPYRLTFDINVLKIRPCTLLEGQASGAVEGRGVWSFTANGTATIVRYDWNVRTTIRWMNYLAPLAAPVFRWNHNTVMREGARGLARKLATTVYIV</sequence>
<reference evidence="2 3" key="1">
    <citation type="submission" date="2017-01" db="EMBL/GenBank/DDBJ databases">
        <title>First report of the plasmid-mediated mcr-1 gene in Citrobacter freudii.</title>
        <authorList>
            <person name="Liu J."/>
            <person name="Yang Y."/>
            <person name="Li Y."/>
            <person name="Liu D."/>
            <person name="Tuo H."/>
            <person name="Davis M."/>
            <person name="Zhang A."/>
        </authorList>
    </citation>
    <scope>NUCLEOTIDE SEQUENCE [LARGE SCALE GENOMIC DNA]</scope>
    <source>
        <strain evidence="2 3">SCC4</strain>
    </source>
</reference>
<dbReference type="EMBL" id="MTCP01000021">
    <property type="protein sequence ID" value="OLY66622.1"/>
    <property type="molecule type" value="Genomic_DNA"/>
</dbReference>
<dbReference type="Gene3D" id="3.30.530.20">
    <property type="match status" value="1"/>
</dbReference>
<dbReference type="Pfam" id="PF10604">
    <property type="entry name" value="Polyketide_cyc2"/>
    <property type="match status" value="1"/>
</dbReference>
<gene>
    <name evidence="2" type="ORF">BWD41_24570</name>
    <name evidence="1" type="ORF">ID160_20040</name>
</gene>